<dbReference type="RefSeq" id="XP_070896849.1">
    <property type="nucleotide sequence ID" value="XM_071048296.1"/>
</dbReference>
<proteinExistence type="predicted"/>
<dbReference type="Proteomes" id="UP001610444">
    <property type="component" value="Unassembled WGS sequence"/>
</dbReference>
<dbReference type="InterPro" id="IPR009081">
    <property type="entry name" value="PP-bd_ACP"/>
</dbReference>
<keyword evidence="2" id="KW-0597">Phosphoprotein</keyword>
<dbReference type="PROSITE" id="PS00606">
    <property type="entry name" value="KS3_1"/>
    <property type="match status" value="1"/>
</dbReference>
<dbReference type="InterPro" id="IPR056501">
    <property type="entry name" value="NAD-bd_HRPKS_sdrA"/>
</dbReference>
<dbReference type="SMART" id="SM00829">
    <property type="entry name" value="PKS_ER"/>
    <property type="match status" value="1"/>
</dbReference>
<dbReference type="InterPro" id="IPR049552">
    <property type="entry name" value="PKS_DH_N"/>
</dbReference>
<feature type="domain" description="Ketosynthase family 3 (KS3)" evidence="8">
    <location>
        <begin position="3"/>
        <end position="432"/>
    </location>
</feature>
<dbReference type="InterPro" id="IPR020806">
    <property type="entry name" value="PKS_PP-bd"/>
</dbReference>
<dbReference type="InterPro" id="IPR018201">
    <property type="entry name" value="Ketoacyl_synth_AS"/>
</dbReference>
<dbReference type="InterPro" id="IPR020841">
    <property type="entry name" value="PKS_Beta-ketoAc_synthase_dom"/>
</dbReference>
<feature type="region of interest" description="C-terminal hotdog fold" evidence="6">
    <location>
        <begin position="1122"/>
        <end position="1288"/>
    </location>
</feature>
<feature type="domain" description="Carrier" evidence="7">
    <location>
        <begin position="2377"/>
        <end position="2455"/>
    </location>
</feature>
<dbReference type="SMART" id="SM00823">
    <property type="entry name" value="PKS_PP"/>
    <property type="match status" value="1"/>
</dbReference>
<evidence type="ECO:0000313" key="10">
    <source>
        <dbReference type="EMBL" id="KAL2845826.1"/>
    </source>
</evidence>
<reference evidence="10 11" key="1">
    <citation type="submission" date="2024-07" db="EMBL/GenBank/DDBJ databases">
        <title>Section-level genome sequencing and comparative genomics of Aspergillus sections Usti and Cavernicolus.</title>
        <authorList>
            <consortium name="Lawrence Berkeley National Laboratory"/>
            <person name="Nybo J.L."/>
            <person name="Vesth T.C."/>
            <person name="Theobald S."/>
            <person name="Frisvad J.C."/>
            <person name="Larsen T.O."/>
            <person name="Kjaerboelling I."/>
            <person name="Rothschild-Mancinelli K."/>
            <person name="Lyhne E.K."/>
            <person name="Kogle M.E."/>
            <person name="Barry K."/>
            <person name="Clum A."/>
            <person name="Na H."/>
            <person name="Ledsgaard L."/>
            <person name="Lin J."/>
            <person name="Lipzen A."/>
            <person name="Kuo A."/>
            <person name="Riley R."/>
            <person name="Mondo S."/>
            <person name="LaButti K."/>
            <person name="Haridas S."/>
            <person name="Pangalinan J."/>
            <person name="Salamov A.A."/>
            <person name="Simmons B.A."/>
            <person name="Magnuson J.K."/>
            <person name="Chen J."/>
            <person name="Drula E."/>
            <person name="Henrissat B."/>
            <person name="Wiebenga A."/>
            <person name="Lubbers R.J."/>
            <person name="Gomes A.C."/>
            <person name="Macurrencykelacurrency M.R."/>
            <person name="Stajich J."/>
            <person name="Grigoriev I.V."/>
            <person name="Mortensen U.H."/>
            <person name="De vries R.P."/>
            <person name="Baker S.E."/>
            <person name="Andersen M.R."/>
        </authorList>
    </citation>
    <scope>NUCLEOTIDE SEQUENCE [LARGE SCALE GENOMIC DNA]</scope>
    <source>
        <strain evidence="10 11">CBS 756.74</strain>
    </source>
</reference>
<dbReference type="InterPro" id="IPR011032">
    <property type="entry name" value="GroES-like_sf"/>
</dbReference>
<dbReference type="Gene3D" id="3.40.47.10">
    <property type="match status" value="1"/>
</dbReference>
<dbReference type="SMART" id="SM00827">
    <property type="entry name" value="PKS_AT"/>
    <property type="match status" value="1"/>
</dbReference>
<gene>
    <name evidence="10" type="ORF">BJX68DRAFT_277264</name>
</gene>
<organism evidence="10 11">
    <name type="scientific">Aspergillus pseudodeflectus</name>
    <dbReference type="NCBI Taxonomy" id="176178"/>
    <lineage>
        <taxon>Eukaryota</taxon>
        <taxon>Fungi</taxon>
        <taxon>Dikarya</taxon>
        <taxon>Ascomycota</taxon>
        <taxon>Pezizomycotina</taxon>
        <taxon>Eurotiomycetes</taxon>
        <taxon>Eurotiomycetidae</taxon>
        <taxon>Eurotiales</taxon>
        <taxon>Aspergillaceae</taxon>
        <taxon>Aspergillus</taxon>
        <taxon>Aspergillus subgen. Nidulantes</taxon>
    </lineage>
</organism>
<dbReference type="PROSITE" id="PS52004">
    <property type="entry name" value="KS3_2"/>
    <property type="match status" value="1"/>
</dbReference>
<dbReference type="SUPFAM" id="SSF50129">
    <property type="entry name" value="GroES-like"/>
    <property type="match status" value="1"/>
</dbReference>
<dbReference type="InterPro" id="IPR016036">
    <property type="entry name" value="Malonyl_transacylase_ACP-bd"/>
</dbReference>
<dbReference type="Pfam" id="PF00109">
    <property type="entry name" value="ketoacyl-synt"/>
    <property type="match status" value="1"/>
</dbReference>
<dbReference type="InterPro" id="IPR036736">
    <property type="entry name" value="ACP-like_sf"/>
</dbReference>
<evidence type="ECO:0000256" key="1">
    <source>
        <dbReference type="ARBA" id="ARBA00022450"/>
    </source>
</evidence>
<accession>A0ABR4K0G8</accession>
<evidence type="ECO:0000256" key="6">
    <source>
        <dbReference type="PROSITE-ProRule" id="PRU01363"/>
    </source>
</evidence>
<keyword evidence="1" id="KW-0596">Phosphopantetheine</keyword>
<dbReference type="InterPro" id="IPR050091">
    <property type="entry name" value="PKS_NRPS_Biosynth_Enz"/>
</dbReference>
<dbReference type="Pfam" id="PF23114">
    <property type="entry name" value="NAD-bd_HRPKS_sdrA"/>
    <property type="match status" value="1"/>
</dbReference>
<dbReference type="InterPro" id="IPR049900">
    <property type="entry name" value="PKS_mFAS_DH"/>
</dbReference>
<dbReference type="InterPro" id="IPR032821">
    <property type="entry name" value="PKS_assoc"/>
</dbReference>
<feature type="active site" description="Proton acceptor; for dehydratase activity" evidence="6">
    <location>
        <position position="998"/>
    </location>
</feature>
<dbReference type="Pfam" id="PF08659">
    <property type="entry name" value="KR"/>
    <property type="match status" value="1"/>
</dbReference>
<dbReference type="CDD" id="cd00833">
    <property type="entry name" value="PKS"/>
    <property type="match status" value="1"/>
</dbReference>
<evidence type="ECO:0000259" key="8">
    <source>
        <dbReference type="PROSITE" id="PS52004"/>
    </source>
</evidence>
<dbReference type="InterPro" id="IPR014031">
    <property type="entry name" value="Ketoacyl_synth_C"/>
</dbReference>
<dbReference type="Gene3D" id="3.40.50.720">
    <property type="entry name" value="NAD(P)-binding Rossmann-like Domain"/>
    <property type="match status" value="3"/>
</dbReference>
<dbReference type="PROSITE" id="PS52019">
    <property type="entry name" value="PKS_MFAS_DH"/>
    <property type="match status" value="1"/>
</dbReference>
<protein>
    <recommendedName>
        <fullName evidence="12">Polyketide synthase</fullName>
    </recommendedName>
</protein>
<dbReference type="Pfam" id="PF00698">
    <property type="entry name" value="Acyl_transf_1"/>
    <property type="match status" value="1"/>
</dbReference>
<evidence type="ECO:0008006" key="12">
    <source>
        <dbReference type="Google" id="ProtNLM"/>
    </source>
</evidence>
<dbReference type="SUPFAM" id="SSF51735">
    <property type="entry name" value="NAD(P)-binding Rossmann-fold domains"/>
    <property type="match status" value="2"/>
</dbReference>
<dbReference type="PROSITE" id="PS50075">
    <property type="entry name" value="CARRIER"/>
    <property type="match status" value="1"/>
</dbReference>
<dbReference type="Gene3D" id="3.40.366.10">
    <property type="entry name" value="Malonyl-Coenzyme A Acyl Carrier Protein, domain 2"/>
    <property type="match status" value="1"/>
</dbReference>
<dbReference type="Pfam" id="PF00550">
    <property type="entry name" value="PP-binding"/>
    <property type="match status" value="1"/>
</dbReference>
<dbReference type="InterPro" id="IPR049551">
    <property type="entry name" value="PKS_DH_C"/>
</dbReference>
<evidence type="ECO:0000256" key="4">
    <source>
        <dbReference type="ARBA" id="ARBA00023002"/>
    </source>
</evidence>
<evidence type="ECO:0000259" key="7">
    <source>
        <dbReference type="PROSITE" id="PS50075"/>
    </source>
</evidence>
<comment type="caution">
    <text evidence="10">The sequence shown here is derived from an EMBL/GenBank/DDBJ whole genome shotgun (WGS) entry which is preliminary data.</text>
</comment>
<dbReference type="InterPro" id="IPR020807">
    <property type="entry name" value="PKS_DH"/>
</dbReference>
<dbReference type="InterPro" id="IPR014030">
    <property type="entry name" value="Ketoacyl_synth_N"/>
</dbReference>
<keyword evidence="4" id="KW-0560">Oxidoreductase</keyword>
<dbReference type="Pfam" id="PF16197">
    <property type="entry name" value="KAsynt_C_assoc"/>
    <property type="match status" value="1"/>
</dbReference>
<dbReference type="InterPro" id="IPR014043">
    <property type="entry name" value="Acyl_transferase_dom"/>
</dbReference>
<dbReference type="SMART" id="SM00822">
    <property type="entry name" value="PKS_KR"/>
    <property type="match status" value="1"/>
</dbReference>
<dbReference type="GeneID" id="98163460"/>
<dbReference type="EMBL" id="JBFXLR010000035">
    <property type="protein sequence ID" value="KAL2845826.1"/>
    <property type="molecule type" value="Genomic_DNA"/>
</dbReference>
<dbReference type="Pfam" id="PF14765">
    <property type="entry name" value="PS-DH"/>
    <property type="match status" value="1"/>
</dbReference>
<dbReference type="Gene3D" id="3.10.129.110">
    <property type="entry name" value="Polyketide synthase dehydratase"/>
    <property type="match status" value="1"/>
</dbReference>
<name>A0ABR4K0G8_9EURO</name>
<keyword evidence="11" id="KW-1185">Reference proteome</keyword>
<feature type="active site" description="Proton donor; for dehydratase activity" evidence="6">
    <location>
        <position position="1192"/>
    </location>
</feature>
<dbReference type="InterPro" id="IPR057326">
    <property type="entry name" value="KR_dom"/>
</dbReference>
<feature type="region of interest" description="N-terminal hotdog fold" evidence="6">
    <location>
        <begin position="966"/>
        <end position="1105"/>
    </location>
</feature>
<evidence type="ECO:0000256" key="3">
    <source>
        <dbReference type="ARBA" id="ARBA00022679"/>
    </source>
</evidence>
<dbReference type="Pfam" id="PF02801">
    <property type="entry name" value="Ketoacyl-synt_C"/>
    <property type="match status" value="1"/>
</dbReference>
<dbReference type="PANTHER" id="PTHR43775">
    <property type="entry name" value="FATTY ACID SYNTHASE"/>
    <property type="match status" value="1"/>
</dbReference>
<dbReference type="CDD" id="cd05195">
    <property type="entry name" value="enoyl_red"/>
    <property type="match status" value="1"/>
</dbReference>
<evidence type="ECO:0000259" key="9">
    <source>
        <dbReference type="PROSITE" id="PS52019"/>
    </source>
</evidence>
<dbReference type="SUPFAM" id="SSF47336">
    <property type="entry name" value="ACP-like"/>
    <property type="match status" value="1"/>
</dbReference>
<evidence type="ECO:0000256" key="5">
    <source>
        <dbReference type="ARBA" id="ARBA00023268"/>
    </source>
</evidence>
<dbReference type="InterPro" id="IPR042104">
    <property type="entry name" value="PKS_dehydratase_sf"/>
</dbReference>
<dbReference type="Gene3D" id="3.90.180.10">
    <property type="entry name" value="Medium-chain alcohol dehydrogenases, catalytic domain"/>
    <property type="match status" value="1"/>
</dbReference>
<dbReference type="SUPFAM" id="SSF53901">
    <property type="entry name" value="Thiolase-like"/>
    <property type="match status" value="1"/>
</dbReference>
<feature type="domain" description="PKS/mFAS DH" evidence="9">
    <location>
        <begin position="966"/>
        <end position="1288"/>
    </location>
</feature>
<evidence type="ECO:0000313" key="11">
    <source>
        <dbReference type="Proteomes" id="UP001610444"/>
    </source>
</evidence>
<dbReference type="InterPro" id="IPR013968">
    <property type="entry name" value="PKS_KR"/>
</dbReference>
<sequence length="2460" mass="266545">MNDDPIAIIGFSLRFPQDADSAEAFWEMLYNGRCAMTKVPADRFTVGSFYAQKGEAGAANGTIPLRGGHFLKQDMDVFDAPFFNVTPAEAEAMDPQHRLMLEVSYHALENAGIPIAQCAGTKTSVYTASFTDDYKSILLDAPDNIPKYAATGLSMSMLANRVSWFYNFTGPSMNIDSACSSSLSALHIACQDLLSGTSKMALVGGSNLVFHPDFMLIMSNMDFLSPTSRSHSFDHRANGYARGDGVSAVVLKQLSTAIHDGDTIRAVIRATALNQDGRTPGGITQPSGDAQRSLIQEAFARAQLDMAPVRFFEAHGTGTAIGDPTEARAIGSVFCAYRSSESPLFVGAVKSSIGHLEGGSGLAGVIKTVLILERGVILPNAGLERVNPRIDTEGLCIKFPTQPTRWPDHGLRRACVNSFGFGGSNAVVILDDALHYLQPRSMQGLHRTVDIAPQACIANSTPPTSSPTIPRLLVWSAADKTALSNLTSAYADFFTAKTSTMADPSAFLDMVYTLTHKRTLHSWRSYTVGIDSEDLSRSIDNANRVPAAAAAADPGSLAFIFTGQGAQYPRMGHGLLALPFFQNRLGQLSRLLTDIGCVWSLLELLEDGSAPIDEPEYSQAYTTALQIAMVDYFKDLNLHPAAVIGHSSGEIAAAYCTGAITDRTALTIALHRGRLAQRLRSMHPAASPQGMLAVATSERGIQSYLDRLEPDTVQIGCVNSPKSITLTGLKAHLDVIEGWLAADGVFSRRLRVDVAYHSRFVESIADDYLRAMGGIPREPVGGRLVPMVSTVTGDIVPATMLCDPAYWVRNMVSPVQFSSAVRLLSRLARKPPRNQLGSAPQTLSGIRMLVEIGPHSTLQGPLQDNLADVDAAPQNHNHDHDHNNTRTSYTHALHRKTPAGYGILNCIGHLWSRGYPANLLKANGLSIRPPRAVRTDLPAYPFNHTRRHWFEDRLSSAFRFRRHAPHELLGVLAPDSNTFEARWRGILSLERVPWLEDHRISGVIVFPAAAMLAMVIEAARQLQGSSSSQNKTVSGFEFRAVHFLNALQIPADKGIETSVVLSSTKTSRKGKSMEKTWYTFRIFSYDREECMEHSRGTIGIGLGKDKTDQQREQTISQALECPTFKKTDINALYSAIRTNGVDYGPVFQVLDNLRLDHQGGAVSEIRPCPDGDQIKNKLINQNAYPLHPSIMDGLFQLVFAALSDGRGGYPAAMVPSYLGKMTLVIDPDAVCASCPEAECRSLLAYNTSAFFGYRGTESSVLGICPRSKRVVCAMEGYQTTFVSSSSSTSANDGASEQAPELQLLSNLVWRPDLSLLTRGQLEQFLEAARAEHLNSQHLLKPLGLVIDLLVHKNPLLHIMHVGWKADSDPGRYARMLSGSRNGYCPWLRYDYVEISKEGLVQVDPGFAGDFGRLNEDPLGLARERYDLVLVSQVSTEYFLVSVTCILTGVKLLHTTPNPEEVLERIRAFLKPDNLYCTEAELEGMLIQSGFSGIHALIPDSLDPRFRETNIVMARAEARVGKAENSLLLKDQNQGIVIIIDGKTTAQQTFARRLESAIEREYSMNAHVCISAFAEAITTGILQGQFCLSLLDYSRPFFTTLTPTEFELFKQALSMADGFLWVAGGVDDPRRPEFHLVDGLARALRSENSLLRFVRLTVADADCEGHVLTVLKEAMTATSLDNMEFEYEERDGVLQISRVVQSRHMNRIIGDKLADRQHRVSITLDDNATPLQIRIPKPGEGPLLSTPDGTLLEEVTSSTHPLKTDEILIRVHALGTSHHDYLIASGHLNSTDLVSVCAGVIHEAGASSGFAAGERVLVSYTAAGRTWLKCLASSAVLLPPHVSFVTAAAVLAEGLWAVYALYHVARVEEGDTVLVLCADGDGVGSGAAHAAVLAAKYAGANVVVASGEGDGDHSGIDVVLNYDSSSSVEASLDTLAPGGIFVNMSAGTVLPQHCVQMAASKSITLATMDPAQIPRQRPARIQKLLRLFVSIYLQAQTPNGFVTTDNTQGVRVYKASELSTALESLKGRHDSGTVAVDVSPGQTVSALVAPRPSPNFDLNATYVIAGGFGGLGRSICRWMVSRGARYLLILSRSGTRNQSARKLVAELTGLGARVHAPVCDISQAEALQRVLAECNTVGLPRIRGCIQCTMVLRDAIFTNMTHTSFTTSTAPKVLGSWNLHALLPAGMDFFILLSSVGGILGAPSQANYCAGNTYMDALARYRMSLGERAVSIDLGMMVSAGVVAETEGMLDSLQRMGWFMEVGERELFALLEYSYRADFSSSEAEADAAAVDGDAHSHSHSHSQIVVGIETPAGMHRKGLEPPHWMQRPFFSHFHLLTSNSNNNTSPDTCQPTQNTPNPNISDIATLLHQTPSLSIDKAAQHISSALIAKLSQITGIPREAIDPAKPVHAADGINSLVAVELRNWFEKKVGAEVAVLEILGGGSILELCGVAAGRTRFRSG</sequence>
<dbReference type="PANTHER" id="PTHR43775:SF29">
    <property type="entry name" value="ASPERFURANONE POLYKETIDE SYNTHASE AFOG-RELATED"/>
    <property type="match status" value="1"/>
</dbReference>
<evidence type="ECO:0000256" key="2">
    <source>
        <dbReference type="ARBA" id="ARBA00022553"/>
    </source>
</evidence>
<dbReference type="InterPro" id="IPR001227">
    <property type="entry name" value="Ac_transferase_dom_sf"/>
</dbReference>
<dbReference type="InterPro" id="IPR016039">
    <property type="entry name" value="Thiolase-like"/>
</dbReference>
<dbReference type="Gene3D" id="3.30.70.3290">
    <property type="match status" value="1"/>
</dbReference>
<dbReference type="SMART" id="SM00826">
    <property type="entry name" value="PKS_DH"/>
    <property type="match status" value="1"/>
</dbReference>
<dbReference type="SUPFAM" id="SSF52151">
    <property type="entry name" value="FabD/lysophospholipase-like"/>
    <property type="match status" value="1"/>
</dbReference>
<dbReference type="SUPFAM" id="SSF55048">
    <property type="entry name" value="Probable ACP-binding domain of malonyl-CoA ACP transacylase"/>
    <property type="match status" value="1"/>
</dbReference>
<dbReference type="InterPro" id="IPR016035">
    <property type="entry name" value="Acyl_Trfase/lysoPLipase"/>
</dbReference>
<dbReference type="InterPro" id="IPR036291">
    <property type="entry name" value="NAD(P)-bd_dom_sf"/>
</dbReference>
<dbReference type="SMART" id="SM00825">
    <property type="entry name" value="PKS_KS"/>
    <property type="match status" value="1"/>
</dbReference>
<dbReference type="InterPro" id="IPR020843">
    <property type="entry name" value="ER"/>
</dbReference>
<dbReference type="Pfam" id="PF21089">
    <property type="entry name" value="PKS_DH_N"/>
    <property type="match status" value="1"/>
</dbReference>
<keyword evidence="3" id="KW-0808">Transferase</keyword>
<keyword evidence="5" id="KW-0511">Multifunctional enzyme</keyword>